<name>A0A382VZR8_9ZZZZ</name>
<sequence length="103" mass="11316">MSGTNLIKCPEEGCDKWMTTAQLGFSSTGQPIVHTTRDGRKVVEQALVGNADGEHPVPTGECVSCAGKRAYQHPTNIKARIIAQTKEMKKPRGPNPRSERQNW</sequence>
<protein>
    <submittedName>
        <fullName evidence="1">Uncharacterized protein</fullName>
    </submittedName>
</protein>
<reference evidence="1" key="1">
    <citation type="submission" date="2018-05" db="EMBL/GenBank/DDBJ databases">
        <authorList>
            <person name="Lanie J.A."/>
            <person name="Ng W.-L."/>
            <person name="Kazmierczak K.M."/>
            <person name="Andrzejewski T.M."/>
            <person name="Davidsen T.M."/>
            <person name="Wayne K.J."/>
            <person name="Tettelin H."/>
            <person name="Glass J.I."/>
            <person name="Rusch D."/>
            <person name="Podicherti R."/>
            <person name="Tsui H.-C.T."/>
            <person name="Winkler M.E."/>
        </authorList>
    </citation>
    <scope>NUCLEOTIDE SEQUENCE</scope>
</reference>
<proteinExistence type="predicted"/>
<gene>
    <name evidence="1" type="ORF">METZ01_LOCUS404871</name>
</gene>
<evidence type="ECO:0000313" key="1">
    <source>
        <dbReference type="EMBL" id="SVD52017.1"/>
    </source>
</evidence>
<organism evidence="1">
    <name type="scientific">marine metagenome</name>
    <dbReference type="NCBI Taxonomy" id="408172"/>
    <lineage>
        <taxon>unclassified sequences</taxon>
        <taxon>metagenomes</taxon>
        <taxon>ecological metagenomes</taxon>
    </lineage>
</organism>
<accession>A0A382VZR8</accession>
<dbReference type="EMBL" id="UINC01155897">
    <property type="protein sequence ID" value="SVD52017.1"/>
    <property type="molecule type" value="Genomic_DNA"/>
</dbReference>
<dbReference type="AlphaFoldDB" id="A0A382VZR8"/>